<dbReference type="EMBL" id="CAJVQB010003653">
    <property type="protein sequence ID" value="CAG8614189.1"/>
    <property type="molecule type" value="Genomic_DNA"/>
</dbReference>
<accession>A0ABN7UJR3</accession>
<keyword evidence="2" id="KW-1185">Reference proteome</keyword>
<gene>
    <name evidence="1" type="ORF">GMARGA_LOCUS7509</name>
</gene>
<comment type="caution">
    <text evidence="1">The sequence shown here is derived from an EMBL/GenBank/DDBJ whole genome shotgun (WGS) entry which is preliminary data.</text>
</comment>
<dbReference type="Proteomes" id="UP000789901">
    <property type="component" value="Unassembled WGS sequence"/>
</dbReference>
<protein>
    <submittedName>
        <fullName evidence="1">21976_t:CDS:1</fullName>
    </submittedName>
</protein>
<evidence type="ECO:0000313" key="2">
    <source>
        <dbReference type="Proteomes" id="UP000789901"/>
    </source>
</evidence>
<proteinExistence type="predicted"/>
<organism evidence="1 2">
    <name type="scientific">Gigaspora margarita</name>
    <dbReference type="NCBI Taxonomy" id="4874"/>
    <lineage>
        <taxon>Eukaryota</taxon>
        <taxon>Fungi</taxon>
        <taxon>Fungi incertae sedis</taxon>
        <taxon>Mucoromycota</taxon>
        <taxon>Glomeromycotina</taxon>
        <taxon>Glomeromycetes</taxon>
        <taxon>Diversisporales</taxon>
        <taxon>Gigasporaceae</taxon>
        <taxon>Gigaspora</taxon>
    </lineage>
</organism>
<reference evidence="1 2" key="1">
    <citation type="submission" date="2021-06" db="EMBL/GenBank/DDBJ databases">
        <authorList>
            <person name="Kallberg Y."/>
            <person name="Tangrot J."/>
            <person name="Rosling A."/>
        </authorList>
    </citation>
    <scope>NUCLEOTIDE SEQUENCE [LARGE SCALE GENOMIC DNA]</scope>
    <source>
        <strain evidence="1 2">120-4 pot B 10/14</strain>
    </source>
</reference>
<evidence type="ECO:0000313" key="1">
    <source>
        <dbReference type="EMBL" id="CAG8614189.1"/>
    </source>
</evidence>
<sequence length="157" mass="16600">MSLFVSELDMVIEVISLAGSSIAITLGEGRFWIGSKEGRGALLTGSGWFNKRALGIGVLTGSLLGGSILTMIEGTGSCGVGELLSRADIMKLRNQVSGLEKEAVVGAVLGIWDSVLKEISSKRELGKEFLQGEKSIIVVSSLYRSKKMESSRSSSSN</sequence>
<name>A0ABN7UJR3_GIGMA</name>